<dbReference type="GO" id="GO:0005788">
    <property type="term" value="C:endoplasmic reticulum lumen"/>
    <property type="evidence" value="ECO:0007669"/>
    <property type="project" value="UniProtKB-SubCell"/>
</dbReference>
<organism evidence="10 11">
    <name type="scientific">Zymoseptoria brevis</name>
    <dbReference type="NCBI Taxonomy" id="1047168"/>
    <lineage>
        <taxon>Eukaryota</taxon>
        <taxon>Fungi</taxon>
        <taxon>Dikarya</taxon>
        <taxon>Ascomycota</taxon>
        <taxon>Pezizomycotina</taxon>
        <taxon>Dothideomycetes</taxon>
        <taxon>Dothideomycetidae</taxon>
        <taxon>Mycosphaerellales</taxon>
        <taxon>Mycosphaerellaceae</taxon>
        <taxon>Zymoseptoria</taxon>
    </lineage>
</organism>
<dbReference type="GO" id="GO:0015035">
    <property type="term" value="F:protein-disulfide reductase activity"/>
    <property type="evidence" value="ECO:0007669"/>
    <property type="project" value="TreeGrafter"/>
</dbReference>
<dbReference type="EMBL" id="LAFY01000046">
    <property type="protein sequence ID" value="KJY02476.1"/>
    <property type="molecule type" value="Genomic_DNA"/>
</dbReference>
<feature type="domain" description="Thioredoxin" evidence="9">
    <location>
        <begin position="5"/>
        <end position="141"/>
    </location>
</feature>
<reference evidence="10 11" key="1">
    <citation type="submission" date="2015-03" db="EMBL/GenBank/DDBJ databases">
        <title>RNA-seq based gene annotation and comparative genomics of four Zymoseptoria species reveal species-specific pathogenicity related genes and transposable element activity.</title>
        <authorList>
            <person name="Grandaubert J."/>
            <person name="Bhattacharyya A."/>
            <person name="Stukenbrock E.H."/>
        </authorList>
    </citation>
    <scope>NUCLEOTIDE SEQUENCE [LARGE SCALE GENOMIC DNA]</scope>
    <source>
        <strain evidence="10 11">Zb18110</strain>
    </source>
</reference>
<dbReference type="PROSITE" id="PS00194">
    <property type="entry name" value="THIOREDOXIN_1"/>
    <property type="match status" value="1"/>
</dbReference>
<dbReference type="OrthoDB" id="10264505at2759"/>
<evidence type="ECO:0000259" key="9">
    <source>
        <dbReference type="PROSITE" id="PS51352"/>
    </source>
</evidence>
<keyword evidence="6" id="KW-0676">Redox-active center</keyword>
<dbReference type="PROSITE" id="PS51352">
    <property type="entry name" value="THIOREDOXIN_2"/>
    <property type="match status" value="1"/>
</dbReference>
<dbReference type="Pfam" id="PF00085">
    <property type="entry name" value="Thioredoxin"/>
    <property type="match status" value="1"/>
</dbReference>
<dbReference type="PANTHER" id="PTHR45815:SF3">
    <property type="entry name" value="PROTEIN DISULFIDE-ISOMERASE A6"/>
    <property type="match status" value="1"/>
</dbReference>
<comment type="catalytic activity">
    <reaction evidence="1">
        <text>Catalyzes the rearrangement of -S-S- bonds in proteins.</text>
        <dbReference type="EC" id="5.3.4.1"/>
    </reaction>
</comment>
<dbReference type="EC" id="5.3.4.1" evidence="3"/>
<evidence type="ECO:0000256" key="3">
    <source>
        <dbReference type="ARBA" id="ARBA00012723"/>
    </source>
</evidence>
<protein>
    <recommendedName>
        <fullName evidence="3">protein disulfide-isomerase</fullName>
        <ecNumber evidence="3">5.3.4.1</ecNumber>
    </recommendedName>
</protein>
<dbReference type="SUPFAM" id="SSF52833">
    <property type="entry name" value="Thioredoxin-like"/>
    <property type="match status" value="2"/>
</dbReference>
<comment type="subcellular location">
    <subcellularLocation>
        <location evidence="2">Endoplasmic reticulum lumen</location>
    </subcellularLocation>
</comment>
<dbReference type="InterPro" id="IPR013766">
    <property type="entry name" value="Thioredoxin_domain"/>
</dbReference>
<feature type="region of interest" description="Disordered" evidence="7">
    <location>
        <begin position="238"/>
        <end position="321"/>
    </location>
</feature>
<evidence type="ECO:0000256" key="7">
    <source>
        <dbReference type="SAM" id="MobiDB-lite"/>
    </source>
</evidence>
<dbReference type="InterPro" id="IPR057305">
    <property type="entry name" value="Thioredox_PDIA6_C"/>
</dbReference>
<gene>
    <name evidence="10" type="ORF">TI39_contig49g00007</name>
</gene>
<dbReference type="PRINTS" id="PR00421">
    <property type="entry name" value="THIOREDOXIN"/>
</dbReference>
<evidence type="ECO:0000256" key="6">
    <source>
        <dbReference type="ARBA" id="ARBA00023284"/>
    </source>
</evidence>
<sequence>MVKSAQIAAVAASILLCGADAFYTKDSPVLQVEARTYDSLIAKSNHTSIVEFYAPWCGHCKNLKPAYEKAAKSLSGLAKVAAVNCDEEANKPLCGRMEVKGFPTLKIVRPGKKPGRPVVEDYNGERSAKGIVDAVIDKIPNHVKRLKDSDIEGWVTAGTTPKALLFTDKGTVSALLKAVAIDFLESLEVGQVRNKETKAVEAYGVTKFPTLILLPGDGMEPVTYDGELKKEAIVKFLSQAATPNPDPAPSKKKPKTDKKKDKNASSSSSKFSKSSASQASKQAETEAAYQTDETIVDDPADSPSPEVDQEQKQKPINLPKPAPSIAQLAEELSLQHKCLNDKAGTCVLALLPEDSASEKTVEAVQSLSDLHYKHESAKRTLFPFYQVPASNAQAKALRTQLDLSPTEVEIIATNGKRSWWRHYKGADFRLSGLEDWVDAIRMGDSPKSKVPDGLIADFAELPAEPVKAEDTPDIAALKEKLKGQMPEGMDFSFDEINDEMWAQILKQGEDLKATEPAQDSAEPEPATPEAADPVPEAASKDDVHDEL</sequence>
<dbReference type="GO" id="GO:0034976">
    <property type="term" value="P:response to endoplasmic reticulum stress"/>
    <property type="evidence" value="ECO:0007669"/>
    <property type="project" value="TreeGrafter"/>
</dbReference>
<proteinExistence type="predicted"/>
<accession>A0A0F4H1U1</accession>
<keyword evidence="11" id="KW-1185">Reference proteome</keyword>
<dbReference type="STRING" id="1047168.A0A0F4H1U1"/>
<feature type="chain" id="PRO_5002469293" description="protein disulfide-isomerase" evidence="8">
    <location>
        <begin position="22"/>
        <end position="547"/>
    </location>
</feature>
<dbReference type="GO" id="GO:0003756">
    <property type="term" value="F:protein disulfide isomerase activity"/>
    <property type="evidence" value="ECO:0007669"/>
    <property type="project" value="UniProtKB-EC"/>
</dbReference>
<feature type="signal peptide" evidence="8">
    <location>
        <begin position="1"/>
        <end position="21"/>
    </location>
</feature>
<dbReference type="Gene3D" id="3.40.30.10">
    <property type="entry name" value="Glutaredoxin"/>
    <property type="match status" value="2"/>
</dbReference>
<keyword evidence="5" id="KW-0413">Isomerase</keyword>
<evidence type="ECO:0000256" key="4">
    <source>
        <dbReference type="ARBA" id="ARBA00023157"/>
    </source>
</evidence>
<dbReference type="Pfam" id="PF24541">
    <property type="entry name" value="Thioredox_PDIA6_C"/>
    <property type="match status" value="1"/>
</dbReference>
<evidence type="ECO:0000256" key="1">
    <source>
        <dbReference type="ARBA" id="ARBA00001182"/>
    </source>
</evidence>
<name>A0A0F4H1U1_9PEZI</name>
<dbReference type="Proteomes" id="UP000033647">
    <property type="component" value="Unassembled WGS sequence"/>
</dbReference>
<evidence type="ECO:0000256" key="8">
    <source>
        <dbReference type="SAM" id="SignalP"/>
    </source>
</evidence>
<keyword evidence="8" id="KW-0732">Signal</keyword>
<evidence type="ECO:0000313" key="11">
    <source>
        <dbReference type="Proteomes" id="UP000033647"/>
    </source>
</evidence>
<dbReference type="InterPro" id="IPR036249">
    <property type="entry name" value="Thioredoxin-like_sf"/>
</dbReference>
<dbReference type="InterPro" id="IPR017937">
    <property type="entry name" value="Thioredoxin_CS"/>
</dbReference>
<feature type="compositionally biased region" description="Low complexity" evidence="7">
    <location>
        <begin position="264"/>
        <end position="288"/>
    </location>
</feature>
<evidence type="ECO:0000313" key="10">
    <source>
        <dbReference type="EMBL" id="KJY02476.1"/>
    </source>
</evidence>
<comment type="caution">
    <text evidence="10">The sequence shown here is derived from an EMBL/GenBank/DDBJ whole genome shotgun (WGS) entry which is preliminary data.</text>
</comment>
<evidence type="ECO:0000256" key="2">
    <source>
        <dbReference type="ARBA" id="ARBA00004319"/>
    </source>
</evidence>
<keyword evidence="4" id="KW-1015">Disulfide bond</keyword>
<evidence type="ECO:0000256" key="5">
    <source>
        <dbReference type="ARBA" id="ARBA00023235"/>
    </source>
</evidence>
<feature type="compositionally biased region" description="Low complexity" evidence="7">
    <location>
        <begin position="523"/>
        <end position="537"/>
    </location>
</feature>
<feature type="compositionally biased region" description="Basic and acidic residues" evidence="7">
    <location>
        <begin position="538"/>
        <end position="547"/>
    </location>
</feature>
<feature type="region of interest" description="Disordered" evidence="7">
    <location>
        <begin position="506"/>
        <end position="547"/>
    </location>
</feature>
<dbReference type="CDD" id="cd03002">
    <property type="entry name" value="PDI_a_MPD1_like"/>
    <property type="match status" value="1"/>
</dbReference>
<dbReference type="PANTHER" id="PTHR45815">
    <property type="entry name" value="PROTEIN DISULFIDE-ISOMERASE A6"/>
    <property type="match status" value="1"/>
</dbReference>
<dbReference type="AlphaFoldDB" id="A0A0F4H1U1"/>